<name>A0A1T1HB07_OCELI</name>
<dbReference type="SUPFAM" id="SSF103481">
    <property type="entry name" value="Multidrug resistance efflux transporter EmrE"/>
    <property type="match status" value="2"/>
</dbReference>
<dbReference type="InterPro" id="IPR000620">
    <property type="entry name" value="EamA_dom"/>
</dbReference>
<evidence type="ECO:0000256" key="5">
    <source>
        <dbReference type="SAM" id="Phobius"/>
    </source>
</evidence>
<keyword evidence="3 5" id="KW-1133">Transmembrane helix</keyword>
<feature type="domain" description="EamA" evidence="6">
    <location>
        <begin position="147"/>
        <end position="282"/>
    </location>
</feature>
<dbReference type="Pfam" id="PF00892">
    <property type="entry name" value="EamA"/>
    <property type="match status" value="2"/>
</dbReference>
<dbReference type="PANTHER" id="PTHR22911:SF6">
    <property type="entry name" value="SOLUTE CARRIER FAMILY 35 MEMBER G1"/>
    <property type="match status" value="1"/>
</dbReference>
<comment type="caution">
    <text evidence="7">The sequence shown here is derived from an EMBL/GenBank/DDBJ whole genome shotgun (WGS) entry which is preliminary data.</text>
</comment>
<evidence type="ECO:0000256" key="4">
    <source>
        <dbReference type="ARBA" id="ARBA00023136"/>
    </source>
</evidence>
<accession>A0A1T1HB07</accession>
<evidence type="ECO:0000256" key="2">
    <source>
        <dbReference type="ARBA" id="ARBA00022692"/>
    </source>
</evidence>
<dbReference type="AlphaFoldDB" id="A0A1T1HB07"/>
<evidence type="ECO:0000313" key="8">
    <source>
        <dbReference type="Proteomes" id="UP000190064"/>
    </source>
</evidence>
<keyword evidence="8" id="KW-1185">Reference proteome</keyword>
<dbReference type="EMBL" id="MTSD02000004">
    <property type="protein sequence ID" value="OOV86940.1"/>
    <property type="molecule type" value="Genomic_DNA"/>
</dbReference>
<proteinExistence type="predicted"/>
<evidence type="ECO:0000313" key="7">
    <source>
        <dbReference type="EMBL" id="OOV86940.1"/>
    </source>
</evidence>
<organism evidence="7 8">
    <name type="scientific">Oceanospirillum linum</name>
    <dbReference type="NCBI Taxonomy" id="966"/>
    <lineage>
        <taxon>Bacteria</taxon>
        <taxon>Pseudomonadati</taxon>
        <taxon>Pseudomonadota</taxon>
        <taxon>Gammaproteobacteria</taxon>
        <taxon>Oceanospirillales</taxon>
        <taxon>Oceanospirillaceae</taxon>
        <taxon>Oceanospirillum</taxon>
    </lineage>
</organism>
<feature type="transmembrane region" description="Helical" evidence="5">
    <location>
        <begin position="266"/>
        <end position="284"/>
    </location>
</feature>
<keyword evidence="4 5" id="KW-0472">Membrane</keyword>
<comment type="subcellular location">
    <subcellularLocation>
        <location evidence="1">Membrane</location>
        <topology evidence="1">Multi-pass membrane protein</topology>
    </subcellularLocation>
</comment>
<feature type="transmembrane region" description="Helical" evidence="5">
    <location>
        <begin position="175"/>
        <end position="194"/>
    </location>
</feature>
<gene>
    <name evidence="7" type="ORF">BTA35_0210605</name>
</gene>
<dbReference type="GO" id="GO:0016020">
    <property type="term" value="C:membrane"/>
    <property type="evidence" value="ECO:0007669"/>
    <property type="project" value="UniProtKB-SubCell"/>
</dbReference>
<evidence type="ECO:0000256" key="1">
    <source>
        <dbReference type="ARBA" id="ARBA00004141"/>
    </source>
</evidence>
<evidence type="ECO:0000259" key="6">
    <source>
        <dbReference type="Pfam" id="PF00892"/>
    </source>
</evidence>
<feature type="transmembrane region" description="Helical" evidence="5">
    <location>
        <begin position="67"/>
        <end position="85"/>
    </location>
</feature>
<sequence length="308" mass="33431">MIIMILAMLLVPTVDVLAKILTQSLGPVQVSFIRTLLQTLLIMLILLRSPAGSGSLRRLNLALKLRLSIAGVLISTAITFMMWSLKELPVANAIALFFIEPLLLMALSGLILKERTPWVRYLAAIVGLIGAMVVIRPNWQLYGFSAVLPMLAALCYALHFIVIRKCRDHLQPLQIQAGTGIAGILFLGLLLIAGSHTEEAVLHWSSLQSNHLPLLALLGAVSAVSYLMINVAFHRSAASTLAPFQYLEIVSATFLGFLVFSEYPDSLTLVGTGIILGAGLFVIAHEQKSNPAKKSVMESRSKLRNVGT</sequence>
<dbReference type="PANTHER" id="PTHR22911">
    <property type="entry name" value="ACYL-MALONYL CONDENSING ENZYME-RELATED"/>
    <property type="match status" value="1"/>
</dbReference>
<feature type="transmembrane region" description="Helical" evidence="5">
    <location>
        <begin position="91"/>
        <end position="111"/>
    </location>
</feature>
<protein>
    <recommendedName>
        <fullName evidence="6">EamA domain-containing protein</fullName>
    </recommendedName>
</protein>
<feature type="transmembrane region" description="Helical" evidence="5">
    <location>
        <begin position="240"/>
        <end position="260"/>
    </location>
</feature>
<feature type="transmembrane region" description="Helical" evidence="5">
    <location>
        <begin position="141"/>
        <end position="163"/>
    </location>
</feature>
<reference evidence="7" key="1">
    <citation type="submission" date="2017-02" db="EMBL/GenBank/DDBJ databases">
        <title>Draft Genome Sequence of the Salt Water Bacterium Oceanospirillum linum ATCC 11336.</title>
        <authorList>
            <person name="Trachtenberg A.M."/>
            <person name="Carney J.G."/>
            <person name="Linnane J.D."/>
            <person name="Rheaume B.A."/>
            <person name="Pitts N.L."/>
            <person name="Mykles D.L."/>
            <person name="Maclea K.S."/>
        </authorList>
    </citation>
    <scope>NUCLEOTIDE SEQUENCE [LARGE SCALE GENOMIC DNA]</scope>
    <source>
        <strain evidence="7">ATCC 11336</strain>
    </source>
</reference>
<dbReference type="InterPro" id="IPR037185">
    <property type="entry name" value="EmrE-like"/>
</dbReference>
<dbReference type="Proteomes" id="UP000190064">
    <property type="component" value="Unassembled WGS sequence"/>
</dbReference>
<feature type="domain" description="EamA" evidence="6">
    <location>
        <begin position="2"/>
        <end position="135"/>
    </location>
</feature>
<feature type="transmembrane region" description="Helical" evidence="5">
    <location>
        <begin position="118"/>
        <end position="135"/>
    </location>
</feature>
<keyword evidence="2 5" id="KW-0812">Transmembrane</keyword>
<evidence type="ECO:0000256" key="3">
    <source>
        <dbReference type="ARBA" id="ARBA00022989"/>
    </source>
</evidence>
<feature type="transmembrane region" description="Helical" evidence="5">
    <location>
        <begin position="214"/>
        <end position="233"/>
    </location>
</feature>